<proteinExistence type="predicted"/>
<evidence type="ECO:0000256" key="1">
    <source>
        <dbReference type="SAM" id="Phobius"/>
    </source>
</evidence>
<dbReference type="PROSITE" id="PS51257">
    <property type="entry name" value="PROKAR_LIPOPROTEIN"/>
    <property type="match status" value="1"/>
</dbReference>
<name>A0A2M6YSC7_9BACT</name>
<reference evidence="3" key="1">
    <citation type="submission" date="2017-09" db="EMBL/GenBank/DDBJ databases">
        <title>Depth-based differentiation of microbial function through sediment-hosted aquifers and enrichment of novel symbionts in the deep terrestrial subsurface.</title>
        <authorList>
            <person name="Probst A.J."/>
            <person name="Ladd B."/>
            <person name="Jarett J.K."/>
            <person name="Geller-Mcgrath D.E."/>
            <person name="Sieber C.M.K."/>
            <person name="Emerson J.B."/>
            <person name="Anantharaman K."/>
            <person name="Thomas B.C."/>
            <person name="Malmstrom R."/>
            <person name="Stieglmeier M."/>
            <person name="Klingl A."/>
            <person name="Woyke T."/>
            <person name="Ryan C.M."/>
            <person name="Banfield J.F."/>
        </authorList>
    </citation>
    <scope>NUCLEOTIDE SEQUENCE [LARGE SCALE GENOMIC DNA]</scope>
</reference>
<dbReference type="EMBL" id="PEWY01000174">
    <property type="protein sequence ID" value="PIU36421.1"/>
    <property type="molecule type" value="Genomic_DNA"/>
</dbReference>
<gene>
    <name evidence="2" type="ORF">COT02_06110</name>
</gene>
<accession>A0A2M6YSC7</accession>
<feature type="transmembrane region" description="Helical" evidence="1">
    <location>
        <begin position="12"/>
        <end position="33"/>
    </location>
</feature>
<evidence type="ECO:0000313" key="2">
    <source>
        <dbReference type="EMBL" id="PIU36421.1"/>
    </source>
</evidence>
<sequence>MNKTILKTKIGYLVMGYLVMGCLVMGYLVSWLVGNTMAQTPSSTASSSPTIEVDKDIQQLKDKVANKVSEIRKENNKAVSGFITNIEGSLIKLSNNGEINQVKIDDTLTKFFKVLGISKKEIKNSDLSKDDYAIVSGVVTDNIITANVVLIDENFLVDSGKITEINKDNYSIKVLTSDKNTYDLDIETSTKRYMINIKTLAKETIGFSKLKEGDTVHFVIKKTGNPPAGGKNNNYPAYKILVIPQEYFIK</sequence>
<evidence type="ECO:0008006" key="4">
    <source>
        <dbReference type="Google" id="ProtNLM"/>
    </source>
</evidence>
<organism evidence="2 3">
    <name type="scientific">Candidatus Roizmanbacteria bacterium CG07_land_8_20_14_0_80_34_15</name>
    <dbReference type="NCBI Taxonomy" id="1974849"/>
    <lineage>
        <taxon>Bacteria</taxon>
        <taxon>Candidatus Roizmaniibacteriota</taxon>
    </lineage>
</organism>
<evidence type="ECO:0000313" key="3">
    <source>
        <dbReference type="Proteomes" id="UP000230184"/>
    </source>
</evidence>
<protein>
    <recommendedName>
        <fullName evidence="4">DUF5666 domain-containing protein</fullName>
    </recommendedName>
</protein>
<comment type="caution">
    <text evidence="2">The sequence shown here is derived from an EMBL/GenBank/DDBJ whole genome shotgun (WGS) entry which is preliminary data.</text>
</comment>
<keyword evidence="1" id="KW-0812">Transmembrane</keyword>
<dbReference type="AlphaFoldDB" id="A0A2M6YSC7"/>
<keyword evidence="1" id="KW-0472">Membrane</keyword>
<dbReference type="Proteomes" id="UP000230184">
    <property type="component" value="Unassembled WGS sequence"/>
</dbReference>
<keyword evidence="1" id="KW-1133">Transmembrane helix</keyword>